<dbReference type="RefSeq" id="XP_025349459.1">
    <property type="nucleotide sequence ID" value="XM_025491944.1"/>
</dbReference>
<dbReference type="InterPro" id="IPR007736">
    <property type="entry name" value="Caleosin-related"/>
</dbReference>
<gene>
    <name evidence="3" type="ORF">BCV69DRAFT_281306</name>
</gene>
<accession>A0A316UAW5</accession>
<name>A0A316UAW5_9BASI</name>
<dbReference type="Pfam" id="PF05042">
    <property type="entry name" value="Caleosin"/>
    <property type="match status" value="1"/>
</dbReference>
<keyword evidence="4" id="KW-1185">Reference proteome</keyword>
<evidence type="ECO:0000256" key="1">
    <source>
        <dbReference type="ARBA" id="ARBA00006765"/>
    </source>
</evidence>
<feature type="transmembrane region" description="Helical" evidence="2">
    <location>
        <begin position="202"/>
        <end position="220"/>
    </location>
</feature>
<keyword evidence="2" id="KW-0472">Membrane</keyword>
<organism evidence="3 4">
    <name type="scientific">Pseudomicrostroma glucosiphilum</name>
    <dbReference type="NCBI Taxonomy" id="1684307"/>
    <lineage>
        <taxon>Eukaryota</taxon>
        <taxon>Fungi</taxon>
        <taxon>Dikarya</taxon>
        <taxon>Basidiomycota</taxon>
        <taxon>Ustilaginomycotina</taxon>
        <taxon>Exobasidiomycetes</taxon>
        <taxon>Microstromatales</taxon>
        <taxon>Microstromatales incertae sedis</taxon>
        <taxon>Pseudomicrostroma</taxon>
    </lineage>
</organism>
<dbReference type="PANTHER" id="PTHR31495">
    <property type="entry name" value="PEROXYGENASE 3-RELATED"/>
    <property type="match status" value="1"/>
</dbReference>
<sequence length="256" mass="28699">MPSATKANGVEKPTLSGQVARVADRDPHFDNSDLGLLRPGKVPYGLEQTYVAANGNRAEYLEKTKDLTYMERHCVFFDGTLSGVVRPIDTFKGFYALGFGVILSVAAIFIVHSAFAYPTQPTKGRKATWRELIPDPTFNIHIGNINRCKHGSDTESYDRRGNFQENKFLTILDDYSSKVGRDALSFSDICVMLYGRRNLMDAFGIFAFIFEWGSSYMLVWPADGYMKREDIDGLLNGAIFVDLAHNRHKKGAFVAK</sequence>
<evidence type="ECO:0000313" key="4">
    <source>
        <dbReference type="Proteomes" id="UP000245942"/>
    </source>
</evidence>
<evidence type="ECO:0000256" key="2">
    <source>
        <dbReference type="SAM" id="Phobius"/>
    </source>
</evidence>
<dbReference type="PANTHER" id="PTHR31495:SF0">
    <property type="entry name" value="BINDING PROTEIN CALEOSIN, PUTATIVE (AFU_ORTHOLOGUE AFUA_5G13750)-RELATED"/>
    <property type="match status" value="1"/>
</dbReference>
<dbReference type="GO" id="GO:0004497">
    <property type="term" value="F:monooxygenase activity"/>
    <property type="evidence" value="ECO:0007669"/>
    <property type="project" value="TreeGrafter"/>
</dbReference>
<dbReference type="AlphaFoldDB" id="A0A316UAW5"/>
<dbReference type="GO" id="GO:0005509">
    <property type="term" value="F:calcium ion binding"/>
    <property type="evidence" value="ECO:0007669"/>
    <property type="project" value="TreeGrafter"/>
</dbReference>
<dbReference type="GeneID" id="37013678"/>
<dbReference type="OrthoDB" id="640742at2759"/>
<feature type="transmembrane region" description="Helical" evidence="2">
    <location>
        <begin position="94"/>
        <end position="117"/>
    </location>
</feature>
<reference evidence="3 4" key="1">
    <citation type="journal article" date="2018" name="Mol. Biol. Evol.">
        <title>Broad Genomic Sampling Reveals a Smut Pathogenic Ancestry of the Fungal Clade Ustilaginomycotina.</title>
        <authorList>
            <person name="Kijpornyongpan T."/>
            <person name="Mondo S.J."/>
            <person name="Barry K."/>
            <person name="Sandor L."/>
            <person name="Lee J."/>
            <person name="Lipzen A."/>
            <person name="Pangilinan J."/>
            <person name="LaButti K."/>
            <person name="Hainaut M."/>
            <person name="Henrissat B."/>
            <person name="Grigoriev I.V."/>
            <person name="Spatafora J.W."/>
            <person name="Aime M.C."/>
        </authorList>
    </citation>
    <scope>NUCLEOTIDE SEQUENCE [LARGE SCALE GENOMIC DNA]</scope>
    <source>
        <strain evidence="3 4">MCA 4718</strain>
    </source>
</reference>
<keyword evidence="2" id="KW-1133">Transmembrane helix</keyword>
<keyword evidence="2" id="KW-0812">Transmembrane</keyword>
<comment type="similarity">
    <text evidence="1">Belongs to the caleosin family.</text>
</comment>
<proteinExistence type="inferred from homology"/>
<protein>
    <submittedName>
        <fullName evidence="3">Caleosin-domain-containing protein</fullName>
    </submittedName>
</protein>
<evidence type="ECO:0000313" key="3">
    <source>
        <dbReference type="EMBL" id="PWN22299.1"/>
    </source>
</evidence>
<dbReference type="Proteomes" id="UP000245942">
    <property type="component" value="Unassembled WGS sequence"/>
</dbReference>
<dbReference type="EMBL" id="KZ819323">
    <property type="protein sequence ID" value="PWN22299.1"/>
    <property type="molecule type" value="Genomic_DNA"/>
</dbReference>
<dbReference type="STRING" id="1684307.A0A316UAW5"/>